<proteinExistence type="predicted"/>
<keyword evidence="1" id="KW-0812">Transmembrane</keyword>
<dbReference type="SUPFAM" id="SSF56784">
    <property type="entry name" value="HAD-like"/>
    <property type="match status" value="1"/>
</dbReference>
<accession>A0AAW0F9T7</accession>
<gene>
    <name evidence="2" type="ORF">QCA50_019100</name>
</gene>
<dbReference type="InterPro" id="IPR036412">
    <property type="entry name" value="HAD-like_sf"/>
</dbReference>
<reference evidence="2 3" key="1">
    <citation type="submission" date="2022-09" db="EMBL/GenBank/DDBJ databases">
        <authorList>
            <person name="Palmer J.M."/>
        </authorList>
    </citation>
    <scope>NUCLEOTIDE SEQUENCE [LARGE SCALE GENOMIC DNA]</scope>
    <source>
        <strain evidence="2 3">DSM 7382</strain>
    </source>
</reference>
<feature type="transmembrane region" description="Helical" evidence="1">
    <location>
        <begin position="89"/>
        <end position="109"/>
    </location>
</feature>
<dbReference type="InterPro" id="IPR023214">
    <property type="entry name" value="HAD_sf"/>
</dbReference>
<protein>
    <submittedName>
        <fullName evidence="2">Uncharacterized protein</fullName>
    </submittedName>
</protein>
<organism evidence="2 3">
    <name type="scientific">Cerrena zonata</name>
    <dbReference type="NCBI Taxonomy" id="2478898"/>
    <lineage>
        <taxon>Eukaryota</taxon>
        <taxon>Fungi</taxon>
        <taxon>Dikarya</taxon>
        <taxon>Basidiomycota</taxon>
        <taxon>Agaricomycotina</taxon>
        <taxon>Agaricomycetes</taxon>
        <taxon>Polyporales</taxon>
        <taxon>Cerrenaceae</taxon>
        <taxon>Cerrena</taxon>
    </lineage>
</organism>
<evidence type="ECO:0000313" key="3">
    <source>
        <dbReference type="Proteomes" id="UP001385951"/>
    </source>
</evidence>
<evidence type="ECO:0000313" key="2">
    <source>
        <dbReference type="EMBL" id="KAK7677910.1"/>
    </source>
</evidence>
<dbReference type="Gene3D" id="3.40.50.1000">
    <property type="entry name" value="HAD superfamily/HAD-like"/>
    <property type="match status" value="1"/>
</dbReference>
<evidence type="ECO:0000256" key="1">
    <source>
        <dbReference type="SAM" id="Phobius"/>
    </source>
</evidence>
<dbReference type="PANTHER" id="PTHR42861">
    <property type="entry name" value="CALCIUM-TRANSPORTING ATPASE"/>
    <property type="match status" value="1"/>
</dbReference>
<comment type="caution">
    <text evidence="2">The sequence shown here is derived from an EMBL/GenBank/DDBJ whole genome shotgun (WGS) entry which is preliminary data.</text>
</comment>
<dbReference type="Gene3D" id="1.20.1110.10">
    <property type="entry name" value="Calcium-transporting ATPase, transmembrane domain"/>
    <property type="match status" value="1"/>
</dbReference>
<sequence>MRWFLTPTVLLEFSPSTGMRPSNVSKPLGHLCVMTDALVVSRAKVGIAVEGATDTACGAADIVPFEPGLSTIVRAMSGSSIIFQSMRNYSIYACVITIRIVVCFAIIAFM</sequence>
<name>A0AAW0F9T7_9APHY</name>
<keyword evidence="1" id="KW-0472">Membrane</keyword>
<dbReference type="EMBL" id="JASBNA010000080">
    <property type="protein sequence ID" value="KAK7677910.1"/>
    <property type="molecule type" value="Genomic_DNA"/>
</dbReference>
<dbReference type="AlphaFoldDB" id="A0AAW0F9T7"/>
<keyword evidence="1" id="KW-1133">Transmembrane helix</keyword>
<keyword evidence="3" id="KW-1185">Reference proteome</keyword>
<dbReference type="Proteomes" id="UP001385951">
    <property type="component" value="Unassembled WGS sequence"/>
</dbReference>